<protein>
    <submittedName>
        <fullName evidence="3">DUF1311 domain-containing protein</fullName>
    </submittedName>
</protein>
<feature type="compositionally biased region" description="Polar residues" evidence="1">
    <location>
        <begin position="58"/>
        <end position="67"/>
    </location>
</feature>
<organism evidence="3 4">
    <name type="scientific">Fredinandcohnia quinoae</name>
    <dbReference type="NCBI Taxonomy" id="2918902"/>
    <lineage>
        <taxon>Bacteria</taxon>
        <taxon>Bacillati</taxon>
        <taxon>Bacillota</taxon>
        <taxon>Bacilli</taxon>
        <taxon>Bacillales</taxon>
        <taxon>Bacillaceae</taxon>
        <taxon>Fredinandcohnia</taxon>
    </lineage>
</organism>
<evidence type="ECO:0000313" key="4">
    <source>
        <dbReference type="Proteomes" id="UP001431131"/>
    </source>
</evidence>
<dbReference type="PANTHER" id="PTHR39176">
    <property type="entry name" value="PERIPLASMIC PROTEIN-RELATED"/>
    <property type="match status" value="1"/>
</dbReference>
<evidence type="ECO:0000313" key="3">
    <source>
        <dbReference type="EMBL" id="MCH1627470.1"/>
    </source>
</evidence>
<feature type="compositionally biased region" description="Basic and acidic residues" evidence="1">
    <location>
        <begin position="26"/>
        <end position="40"/>
    </location>
</feature>
<dbReference type="EMBL" id="JAKTTI010000042">
    <property type="protein sequence ID" value="MCH1627470.1"/>
    <property type="molecule type" value="Genomic_DNA"/>
</dbReference>
<dbReference type="Proteomes" id="UP001431131">
    <property type="component" value="Unassembled WGS sequence"/>
</dbReference>
<proteinExistence type="predicted"/>
<gene>
    <name evidence="3" type="ORF">MJG50_19215</name>
</gene>
<dbReference type="Pfam" id="PF07007">
    <property type="entry name" value="LprI"/>
    <property type="match status" value="1"/>
</dbReference>
<evidence type="ECO:0000259" key="2">
    <source>
        <dbReference type="Pfam" id="PF07007"/>
    </source>
</evidence>
<keyword evidence="4" id="KW-1185">Reference proteome</keyword>
<evidence type="ECO:0000256" key="1">
    <source>
        <dbReference type="SAM" id="MobiDB-lite"/>
    </source>
</evidence>
<dbReference type="Gene3D" id="1.20.1270.180">
    <property type="match status" value="1"/>
</dbReference>
<dbReference type="AlphaFoldDB" id="A0AAW5E894"/>
<comment type="caution">
    <text evidence="3">The sequence shown here is derived from an EMBL/GenBank/DDBJ whole genome shotgun (WGS) entry which is preliminary data.</text>
</comment>
<dbReference type="PANTHER" id="PTHR39176:SF1">
    <property type="entry name" value="PERIPLASMIC PROTEIN"/>
    <property type="match status" value="1"/>
</dbReference>
<feature type="compositionally biased region" description="Basic and acidic residues" evidence="1">
    <location>
        <begin position="68"/>
        <end position="81"/>
    </location>
</feature>
<accession>A0AAW5E894</accession>
<dbReference type="InterPro" id="IPR009739">
    <property type="entry name" value="LprI-like_N"/>
</dbReference>
<sequence length="228" mass="25647">MKKLGYMLALSLFLAGCGVNDGEFDDTAKITKPLSEKEAIQDSTDEERQEAESDKINETSTDSGISESSEKPAAEVKRKSSEQASSVKEQAQKNEKITSDVKKESAPVKSERSKYLNKLANVKASISEFDKQLEGGTMAEMGQAYGEIFKRWDQEMNDIYGALKNQLSVSEMNKLRAEQRNWLTYRDKTAKEASMKYEGGTMASLEYVATQARLTEERSYELVEAYMY</sequence>
<name>A0AAW5E894_9BACI</name>
<dbReference type="RefSeq" id="WP_240257387.1">
    <property type="nucleotide sequence ID" value="NZ_JAKTTI010000042.1"/>
</dbReference>
<feature type="region of interest" description="Disordered" evidence="1">
    <location>
        <begin position="24"/>
        <end position="112"/>
    </location>
</feature>
<feature type="compositionally biased region" description="Basic and acidic residues" evidence="1">
    <location>
        <begin position="90"/>
        <end position="112"/>
    </location>
</feature>
<dbReference type="PROSITE" id="PS51257">
    <property type="entry name" value="PROKAR_LIPOPROTEIN"/>
    <property type="match status" value="1"/>
</dbReference>
<reference evidence="3" key="1">
    <citation type="submission" date="2022-02" db="EMBL/GenBank/DDBJ databases">
        <title>Fredinandcohnia quinoae sp. nov. isolated from Chenopodium quinoa seeds.</title>
        <authorList>
            <person name="Saati-Santamaria Z."/>
            <person name="Flores-Felix J.D."/>
            <person name="Igual J.M."/>
            <person name="Velazquez E."/>
            <person name="Garcia-Fraile P."/>
            <person name="Martinez-Molina E."/>
        </authorList>
    </citation>
    <scope>NUCLEOTIDE SEQUENCE</scope>
    <source>
        <strain evidence="3">SECRCQ15</strain>
    </source>
</reference>
<feature type="domain" description="Lysozyme inhibitor LprI-like N-terminal" evidence="2">
    <location>
        <begin position="134"/>
        <end position="222"/>
    </location>
</feature>